<sequence>MSGNSKHHKPLKGFFGSIPKPSVKDSNSNPGAYYKQNQKQCMKHIVARLNARLSHWDTGALEQMVIFDMSLERLAQREYRFFFMQDASARKRKYAPFAPPTEDDIQVWKREFQKAGNECQRIVRARFGILQAYKIPMIELWDYESLYKRLWSSNYLRVKCIERASSATVVFIIGEETSGLLM</sequence>
<protein>
    <submittedName>
        <fullName evidence="2">Uncharacterized protein</fullName>
    </submittedName>
</protein>
<evidence type="ECO:0000313" key="3">
    <source>
        <dbReference type="Proteomes" id="UP000007963"/>
    </source>
</evidence>
<feature type="region of interest" description="Disordered" evidence="1">
    <location>
        <begin position="1"/>
        <end position="31"/>
    </location>
</feature>
<dbReference type="VEuPathDB" id="FungiDB:ATEG_07781"/>
<dbReference type="Proteomes" id="UP000007963">
    <property type="component" value="Unassembled WGS sequence"/>
</dbReference>
<feature type="compositionally biased region" description="Basic residues" evidence="1">
    <location>
        <begin position="1"/>
        <end position="11"/>
    </location>
</feature>
<dbReference type="AlphaFoldDB" id="Q0CEV3"/>
<dbReference type="OrthoDB" id="10318296at2759"/>
<dbReference type="GeneID" id="4322942"/>
<dbReference type="HOGENOM" id="CLU_1481671_0_0_1"/>
<dbReference type="EMBL" id="CH476604">
    <property type="protein sequence ID" value="EAU32043.1"/>
    <property type="molecule type" value="Genomic_DNA"/>
</dbReference>
<accession>Q0CEV3</accession>
<name>Q0CEV3_ASPTN</name>
<evidence type="ECO:0000313" key="2">
    <source>
        <dbReference type="EMBL" id="EAU32043.1"/>
    </source>
</evidence>
<dbReference type="RefSeq" id="XP_001216402.1">
    <property type="nucleotide sequence ID" value="XM_001216402.1"/>
</dbReference>
<gene>
    <name evidence="2" type="ORF">ATEG_07781</name>
</gene>
<proteinExistence type="predicted"/>
<organism evidence="2 3">
    <name type="scientific">Aspergillus terreus (strain NIH 2624 / FGSC A1156)</name>
    <dbReference type="NCBI Taxonomy" id="341663"/>
    <lineage>
        <taxon>Eukaryota</taxon>
        <taxon>Fungi</taxon>
        <taxon>Dikarya</taxon>
        <taxon>Ascomycota</taxon>
        <taxon>Pezizomycotina</taxon>
        <taxon>Eurotiomycetes</taxon>
        <taxon>Eurotiomycetidae</taxon>
        <taxon>Eurotiales</taxon>
        <taxon>Aspergillaceae</taxon>
        <taxon>Aspergillus</taxon>
        <taxon>Aspergillus subgen. Circumdati</taxon>
    </lineage>
</organism>
<reference evidence="3" key="1">
    <citation type="submission" date="2005-09" db="EMBL/GenBank/DDBJ databases">
        <title>Annotation of the Aspergillus terreus NIH2624 genome.</title>
        <authorList>
            <person name="Birren B.W."/>
            <person name="Lander E.S."/>
            <person name="Galagan J.E."/>
            <person name="Nusbaum C."/>
            <person name="Devon K."/>
            <person name="Henn M."/>
            <person name="Ma L.-J."/>
            <person name="Jaffe D.B."/>
            <person name="Butler J."/>
            <person name="Alvarez P."/>
            <person name="Gnerre S."/>
            <person name="Grabherr M."/>
            <person name="Kleber M."/>
            <person name="Mauceli E.W."/>
            <person name="Brockman W."/>
            <person name="Rounsley S."/>
            <person name="Young S.K."/>
            <person name="LaButti K."/>
            <person name="Pushparaj V."/>
            <person name="DeCaprio D."/>
            <person name="Crawford M."/>
            <person name="Koehrsen M."/>
            <person name="Engels R."/>
            <person name="Montgomery P."/>
            <person name="Pearson M."/>
            <person name="Howarth C."/>
            <person name="Larson L."/>
            <person name="Luoma S."/>
            <person name="White J."/>
            <person name="Alvarado L."/>
            <person name="Kodira C.D."/>
            <person name="Zeng Q."/>
            <person name="Oleary S."/>
            <person name="Yandava C."/>
            <person name="Denning D.W."/>
            <person name="Nierman W.C."/>
            <person name="Milne T."/>
            <person name="Madden K."/>
        </authorList>
    </citation>
    <scope>NUCLEOTIDE SEQUENCE [LARGE SCALE GENOMIC DNA]</scope>
    <source>
        <strain evidence="3">NIH 2624 / FGSC A1156</strain>
    </source>
</reference>
<evidence type="ECO:0000256" key="1">
    <source>
        <dbReference type="SAM" id="MobiDB-lite"/>
    </source>
</evidence>